<reference evidence="2 3" key="1">
    <citation type="journal article" date="2024" name="Commun. Biol.">
        <title>Comparative genomic analysis of thermophilic fungi reveals convergent evolutionary adaptations and gene losses.</title>
        <authorList>
            <person name="Steindorff A.S."/>
            <person name="Aguilar-Pontes M.V."/>
            <person name="Robinson A.J."/>
            <person name="Andreopoulos B."/>
            <person name="LaButti K."/>
            <person name="Kuo A."/>
            <person name="Mondo S."/>
            <person name="Riley R."/>
            <person name="Otillar R."/>
            <person name="Haridas S."/>
            <person name="Lipzen A."/>
            <person name="Grimwood J."/>
            <person name="Schmutz J."/>
            <person name="Clum A."/>
            <person name="Reid I.D."/>
            <person name="Moisan M.C."/>
            <person name="Butler G."/>
            <person name="Nguyen T.T.M."/>
            <person name="Dewar K."/>
            <person name="Conant G."/>
            <person name="Drula E."/>
            <person name="Henrissat B."/>
            <person name="Hansel C."/>
            <person name="Singer S."/>
            <person name="Hutchinson M.I."/>
            <person name="de Vries R.P."/>
            <person name="Natvig D.O."/>
            <person name="Powell A.J."/>
            <person name="Tsang A."/>
            <person name="Grigoriev I.V."/>
        </authorList>
    </citation>
    <scope>NUCLEOTIDE SEQUENCE [LARGE SCALE GENOMIC DNA]</scope>
    <source>
        <strain evidence="2 3">CBS 620.91</strain>
    </source>
</reference>
<gene>
    <name evidence="2" type="ORF">VTJ49DRAFT_2374</name>
</gene>
<evidence type="ECO:0000256" key="1">
    <source>
        <dbReference type="PROSITE-ProRule" id="PRU00235"/>
    </source>
</evidence>
<evidence type="ECO:0000313" key="2">
    <source>
        <dbReference type="EMBL" id="KAL1843265.1"/>
    </source>
</evidence>
<dbReference type="Gene3D" id="2.130.10.30">
    <property type="entry name" value="Regulator of chromosome condensation 1/beta-lactamase-inhibitor protein II"/>
    <property type="match status" value="1"/>
</dbReference>
<dbReference type="SUPFAM" id="SSF50985">
    <property type="entry name" value="RCC1/BLIP-II"/>
    <property type="match status" value="1"/>
</dbReference>
<proteinExistence type="predicted"/>
<organism evidence="2 3">
    <name type="scientific">Humicola insolens</name>
    <name type="common">Soft-rot fungus</name>
    <dbReference type="NCBI Taxonomy" id="85995"/>
    <lineage>
        <taxon>Eukaryota</taxon>
        <taxon>Fungi</taxon>
        <taxon>Dikarya</taxon>
        <taxon>Ascomycota</taxon>
        <taxon>Pezizomycotina</taxon>
        <taxon>Sordariomycetes</taxon>
        <taxon>Sordariomycetidae</taxon>
        <taxon>Sordariales</taxon>
        <taxon>Chaetomiaceae</taxon>
        <taxon>Mycothermus</taxon>
    </lineage>
</organism>
<dbReference type="PROSITE" id="PS50012">
    <property type="entry name" value="RCC1_3"/>
    <property type="match status" value="1"/>
</dbReference>
<dbReference type="Pfam" id="PF00415">
    <property type="entry name" value="RCC1"/>
    <property type="match status" value="1"/>
</dbReference>
<dbReference type="InterPro" id="IPR009091">
    <property type="entry name" value="RCC1/BLIP-II"/>
</dbReference>
<name>A0ABR3VP92_HUMIN</name>
<feature type="repeat" description="RCC1" evidence="1">
    <location>
        <begin position="101"/>
        <end position="153"/>
    </location>
</feature>
<dbReference type="Proteomes" id="UP001583172">
    <property type="component" value="Unassembled WGS sequence"/>
</dbReference>
<dbReference type="InterPro" id="IPR000408">
    <property type="entry name" value="Reg_chr_condens"/>
</dbReference>
<keyword evidence="3" id="KW-1185">Reference proteome</keyword>
<evidence type="ECO:0000313" key="3">
    <source>
        <dbReference type="Proteomes" id="UP001583172"/>
    </source>
</evidence>
<sequence length="156" mass="17207">MRILLSLALHSFKHCNYAKLMRYCVIYLDQLMKFDLQRHGPEKTNAGQAGRKISSLPSASVALDSRRKPSSLLLPTIIKTLSPVFVVSTASEHSLAVAADGKVYIWGLNLTKQIGQKDEEFEVPTLLAHEEVADKRFVWVGAGAQFSMFGEAVDSG</sequence>
<accession>A0ABR3VP92</accession>
<protein>
    <submittedName>
        <fullName evidence="2">Uncharacterized protein</fullName>
    </submittedName>
</protein>
<comment type="caution">
    <text evidence="2">The sequence shown here is derived from an EMBL/GenBank/DDBJ whole genome shotgun (WGS) entry which is preliminary data.</text>
</comment>
<dbReference type="EMBL" id="JAZGSY010000020">
    <property type="protein sequence ID" value="KAL1843265.1"/>
    <property type="molecule type" value="Genomic_DNA"/>
</dbReference>